<comment type="similarity">
    <text evidence="3">Belongs to the glycosyl hydrolase 5 (cellulase A) family.</text>
</comment>
<protein>
    <recommendedName>
        <fullName evidence="4">mannan endo-1,4-beta-mannosidase</fullName>
        <ecNumber evidence="4">3.2.1.78</ecNumber>
    </recommendedName>
</protein>
<dbReference type="Pfam" id="PF26410">
    <property type="entry name" value="GH5_mannosidase"/>
    <property type="match status" value="1"/>
</dbReference>
<evidence type="ECO:0000256" key="4">
    <source>
        <dbReference type="ARBA" id="ARBA00012706"/>
    </source>
</evidence>
<evidence type="ECO:0000256" key="3">
    <source>
        <dbReference type="ARBA" id="ARBA00005641"/>
    </source>
</evidence>
<dbReference type="PANTHER" id="PTHR31451:SF39">
    <property type="entry name" value="MANNAN ENDO-1,4-BETA-MANNOSIDASE 1"/>
    <property type="match status" value="1"/>
</dbReference>
<keyword evidence="12" id="KW-1185">Reference proteome</keyword>
<accession>A0ABR4MVW1</accession>
<keyword evidence="5" id="KW-0964">Secreted</keyword>
<reference evidence="11 12" key="1">
    <citation type="submission" date="2023-09" db="EMBL/GenBank/DDBJ databases">
        <title>Pangenome analysis of Batrachochytrium dendrobatidis and related Chytrids.</title>
        <authorList>
            <person name="Yacoub M.N."/>
            <person name="Stajich J.E."/>
            <person name="James T.Y."/>
        </authorList>
    </citation>
    <scope>NUCLEOTIDE SEQUENCE [LARGE SCALE GENOMIC DNA]</scope>
    <source>
        <strain evidence="11 12">JEL0888</strain>
    </source>
</reference>
<dbReference type="InterPro" id="IPR001547">
    <property type="entry name" value="Glyco_hydro_5"/>
</dbReference>
<feature type="domain" description="Glycoside hydrolase family 5" evidence="10">
    <location>
        <begin position="103"/>
        <end position="245"/>
    </location>
</feature>
<comment type="catalytic activity">
    <reaction evidence="1">
        <text>Random hydrolysis of (1-&gt;4)-beta-D-mannosidic linkages in mannans, galactomannans and glucomannans.</text>
        <dbReference type="EC" id="3.2.1.78"/>
    </reaction>
</comment>
<dbReference type="InterPro" id="IPR017853">
    <property type="entry name" value="GH"/>
</dbReference>
<dbReference type="EMBL" id="JADGIZ020000113">
    <property type="protein sequence ID" value="KAL2911407.1"/>
    <property type="molecule type" value="Genomic_DNA"/>
</dbReference>
<dbReference type="Gene3D" id="2.60.40.10">
    <property type="entry name" value="Immunoglobulins"/>
    <property type="match status" value="1"/>
</dbReference>
<dbReference type="PANTHER" id="PTHR31451">
    <property type="match status" value="1"/>
</dbReference>
<keyword evidence="7" id="KW-0378">Hydrolase</keyword>
<evidence type="ECO:0000256" key="9">
    <source>
        <dbReference type="SAM" id="Phobius"/>
    </source>
</evidence>
<keyword evidence="8" id="KW-0326">Glycosidase</keyword>
<gene>
    <name evidence="11" type="ORF">HK105_209135</name>
</gene>
<dbReference type="Proteomes" id="UP001527925">
    <property type="component" value="Unassembled WGS sequence"/>
</dbReference>
<dbReference type="Gene3D" id="3.20.20.80">
    <property type="entry name" value="Glycosidases"/>
    <property type="match status" value="1"/>
</dbReference>
<evidence type="ECO:0000256" key="7">
    <source>
        <dbReference type="ARBA" id="ARBA00022801"/>
    </source>
</evidence>
<organism evidence="11 12">
    <name type="scientific">Polyrhizophydium stewartii</name>
    <dbReference type="NCBI Taxonomy" id="2732419"/>
    <lineage>
        <taxon>Eukaryota</taxon>
        <taxon>Fungi</taxon>
        <taxon>Fungi incertae sedis</taxon>
        <taxon>Chytridiomycota</taxon>
        <taxon>Chytridiomycota incertae sedis</taxon>
        <taxon>Chytridiomycetes</taxon>
        <taxon>Rhizophydiales</taxon>
        <taxon>Rhizophydiales incertae sedis</taxon>
        <taxon>Polyrhizophydium</taxon>
    </lineage>
</organism>
<proteinExistence type="inferred from homology"/>
<sequence>MSTPTPVTGFVVRRGTTLYEPSGAVLRFASFNTPGLTVTEDGPGGWARTTASERLDLLETVRRLNGRVVRTYTLSIPAAANDTTRHVVVSSPAAYGSSAVAFTLNEPLFVDFDNAISTASARGVRLIVPLIDAWEWWGGAASFAAMYNSKLGRADAAAASAAFFSDPTIVAGFKALVTAVLSRNNTVTGRRYADEPAILAWETGNELGAANSAPPPAAWTLQIANHIKSLAPKQLVMDGSFGIYGWPAEVLDQASPIDILSNHYYGLPSSLVLKSITPAQYAVVAMGIVGIVVGLVLVALALTTCGRRILRLPPDGKLSSSALLPSPSPTTGLDLRTLEASPPRSQAAAIELRAPDTSPPRASGESAAEDASQAVVAKRYTTVSAWLSAPRALAFTVGTLALLAASAAAVGIVVARIGGSPMDYAGRFAADVATATASGKAFIAGEFGLARTSVLQAFMDAFVASTASGALCWSLRPHASNGGFYTHVESGGYYSYHYPGFPAAEGFGADEQQVVSMVAQVANTVASAVGFATVGKLAPETPVALTAAISTTTATLSVSWRGSVGAASYTLYSFSVAASGNGTARAIASGVLDNKPAGATLFSAQASAVGVAVGHGVYVVAVNDAGTSDPSNVITVK</sequence>
<evidence type="ECO:0000256" key="5">
    <source>
        <dbReference type="ARBA" id="ARBA00022525"/>
    </source>
</evidence>
<name>A0ABR4MVW1_9FUNG</name>
<keyword evidence="9" id="KW-0812">Transmembrane</keyword>
<dbReference type="InterPro" id="IPR013783">
    <property type="entry name" value="Ig-like_fold"/>
</dbReference>
<evidence type="ECO:0000313" key="12">
    <source>
        <dbReference type="Proteomes" id="UP001527925"/>
    </source>
</evidence>
<evidence type="ECO:0000256" key="1">
    <source>
        <dbReference type="ARBA" id="ARBA00001678"/>
    </source>
</evidence>
<feature type="transmembrane region" description="Helical" evidence="9">
    <location>
        <begin position="281"/>
        <end position="302"/>
    </location>
</feature>
<evidence type="ECO:0000256" key="6">
    <source>
        <dbReference type="ARBA" id="ARBA00022729"/>
    </source>
</evidence>
<evidence type="ECO:0000313" key="11">
    <source>
        <dbReference type="EMBL" id="KAL2911407.1"/>
    </source>
</evidence>
<keyword evidence="9" id="KW-1133">Transmembrane helix</keyword>
<dbReference type="SUPFAM" id="SSF51445">
    <property type="entry name" value="(Trans)glycosidases"/>
    <property type="match status" value="1"/>
</dbReference>
<comment type="caution">
    <text evidence="11">The sequence shown here is derived from an EMBL/GenBank/DDBJ whole genome shotgun (WGS) entry which is preliminary data.</text>
</comment>
<keyword evidence="6" id="KW-0732">Signal</keyword>
<dbReference type="InterPro" id="IPR045053">
    <property type="entry name" value="MAN-like"/>
</dbReference>
<evidence type="ECO:0000256" key="2">
    <source>
        <dbReference type="ARBA" id="ARBA00004613"/>
    </source>
</evidence>
<dbReference type="EC" id="3.2.1.78" evidence="4"/>
<feature type="transmembrane region" description="Helical" evidence="9">
    <location>
        <begin position="392"/>
        <end position="415"/>
    </location>
</feature>
<evidence type="ECO:0000259" key="10">
    <source>
        <dbReference type="Pfam" id="PF26410"/>
    </source>
</evidence>
<keyword evidence="9" id="KW-0472">Membrane</keyword>
<evidence type="ECO:0000256" key="8">
    <source>
        <dbReference type="ARBA" id="ARBA00023295"/>
    </source>
</evidence>
<comment type="subcellular location">
    <subcellularLocation>
        <location evidence="2">Secreted</location>
    </subcellularLocation>
</comment>